<organism evidence="1">
    <name type="scientific">Arundo donax</name>
    <name type="common">Giant reed</name>
    <name type="synonym">Donax arundinaceus</name>
    <dbReference type="NCBI Taxonomy" id="35708"/>
    <lineage>
        <taxon>Eukaryota</taxon>
        <taxon>Viridiplantae</taxon>
        <taxon>Streptophyta</taxon>
        <taxon>Embryophyta</taxon>
        <taxon>Tracheophyta</taxon>
        <taxon>Spermatophyta</taxon>
        <taxon>Magnoliopsida</taxon>
        <taxon>Liliopsida</taxon>
        <taxon>Poales</taxon>
        <taxon>Poaceae</taxon>
        <taxon>PACMAD clade</taxon>
        <taxon>Arundinoideae</taxon>
        <taxon>Arundineae</taxon>
        <taxon>Arundo</taxon>
    </lineage>
</organism>
<dbReference type="AlphaFoldDB" id="A0A0A9AW72"/>
<evidence type="ECO:0000313" key="1">
    <source>
        <dbReference type="EMBL" id="JAD55396.1"/>
    </source>
</evidence>
<sequence>MPAAIAVVVWIMAFSTVAGGFYAFFCYDAKQ</sequence>
<name>A0A0A9AW72_ARUDO</name>
<accession>A0A0A9AW72</accession>
<proteinExistence type="predicted"/>
<reference evidence="1" key="2">
    <citation type="journal article" date="2015" name="Data Brief">
        <title>Shoot transcriptome of the giant reed, Arundo donax.</title>
        <authorList>
            <person name="Barrero R.A."/>
            <person name="Guerrero F.D."/>
            <person name="Moolhuijzen P."/>
            <person name="Goolsby J.A."/>
            <person name="Tidwell J."/>
            <person name="Bellgard S.E."/>
            <person name="Bellgard M.I."/>
        </authorList>
    </citation>
    <scope>NUCLEOTIDE SEQUENCE</scope>
    <source>
        <tissue evidence="1">Shoot tissue taken approximately 20 cm above the soil surface</tissue>
    </source>
</reference>
<protein>
    <submittedName>
        <fullName evidence="1">Uncharacterized protein</fullName>
    </submittedName>
</protein>
<dbReference type="EMBL" id="GBRH01242499">
    <property type="protein sequence ID" value="JAD55396.1"/>
    <property type="molecule type" value="Transcribed_RNA"/>
</dbReference>
<reference evidence="1" key="1">
    <citation type="submission" date="2014-09" db="EMBL/GenBank/DDBJ databases">
        <authorList>
            <person name="Magalhaes I.L.F."/>
            <person name="Oliveira U."/>
            <person name="Santos F.R."/>
            <person name="Vidigal T.H.D.A."/>
            <person name="Brescovit A.D."/>
            <person name="Santos A.J."/>
        </authorList>
    </citation>
    <scope>NUCLEOTIDE SEQUENCE</scope>
    <source>
        <tissue evidence="1">Shoot tissue taken approximately 20 cm above the soil surface</tissue>
    </source>
</reference>